<sequence>MVTVKLLKPYYIKMNSEYIRVILAYQYFSLIINKKVYHFIPIEGQEILVNRKTKQVVNTETKFAFQNGKDIVYLTMKKLTTLEDFMNQLDDIIKPYYDKKVEEHKKYEDKIDDQTAIIITKLEKQNIIRLIDKALDEKDEKMFQYLTKLL</sequence>
<dbReference type="EMBL" id="DXHX01000023">
    <property type="protein sequence ID" value="HIV73755.1"/>
    <property type="molecule type" value="Genomic_DNA"/>
</dbReference>
<reference evidence="2" key="1">
    <citation type="journal article" date="2021" name="PeerJ">
        <title>Extensive microbial diversity within the chicken gut microbiome revealed by metagenomics and culture.</title>
        <authorList>
            <person name="Gilroy R."/>
            <person name="Ravi A."/>
            <person name="Getino M."/>
            <person name="Pursley I."/>
            <person name="Horton D.L."/>
            <person name="Alikhan N.F."/>
            <person name="Baker D."/>
            <person name="Gharbi K."/>
            <person name="Hall N."/>
            <person name="Watson M."/>
            <person name="Adriaenssens E.M."/>
            <person name="Foster-Nyarko E."/>
            <person name="Jarju S."/>
            <person name="Secka A."/>
            <person name="Antonio M."/>
            <person name="Oren A."/>
            <person name="Chaudhuri R.R."/>
            <person name="La Ragione R."/>
            <person name="Hildebrand F."/>
            <person name="Pallen M.J."/>
        </authorList>
    </citation>
    <scope>NUCLEOTIDE SEQUENCE</scope>
    <source>
        <strain evidence="2">CHK169-2315</strain>
    </source>
</reference>
<dbReference type="Pfam" id="PF08858">
    <property type="entry name" value="IDEAL"/>
    <property type="match status" value="1"/>
</dbReference>
<dbReference type="SMART" id="SM00914">
    <property type="entry name" value="IDEAL"/>
    <property type="match status" value="1"/>
</dbReference>
<evidence type="ECO:0000259" key="1">
    <source>
        <dbReference type="SMART" id="SM00914"/>
    </source>
</evidence>
<protein>
    <submittedName>
        <fullName evidence="2">IDEAL domain-containing protein</fullName>
    </submittedName>
</protein>
<proteinExistence type="predicted"/>
<dbReference type="InterPro" id="IPR014957">
    <property type="entry name" value="IDEAL_dom"/>
</dbReference>
<accession>A0A9D1PJV1</accession>
<comment type="caution">
    <text evidence="2">The sequence shown here is derived from an EMBL/GenBank/DDBJ whole genome shotgun (WGS) entry which is preliminary data.</text>
</comment>
<evidence type="ECO:0000313" key="3">
    <source>
        <dbReference type="Proteomes" id="UP000823937"/>
    </source>
</evidence>
<evidence type="ECO:0000313" key="2">
    <source>
        <dbReference type="EMBL" id="HIV73755.1"/>
    </source>
</evidence>
<reference evidence="2" key="2">
    <citation type="submission" date="2021-04" db="EMBL/GenBank/DDBJ databases">
        <authorList>
            <person name="Gilroy R."/>
        </authorList>
    </citation>
    <scope>NUCLEOTIDE SEQUENCE</scope>
    <source>
        <strain evidence="2">CHK169-2315</strain>
    </source>
</reference>
<dbReference type="Proteomes" id="UP000823937">
    <property type="component" value="Unassembled WGS sequence"/>
</dbReference>
<dbReference type="AlphaFoldDB" id="A0A9D1PJV1"/>
<gene>
    <name evidence="2" type="ORF">H9895_01590</name>
</gene>
<organism evidence="2 3">
    <name type="scientific">Candidatus Pseudogracilibacillus intestinigallinarum</name>
    <dbReference type="NCBI Taxonomy" id="2838742"/>
    <lineage>
        <taxon>Bacteria</taxon>
        <taxon>Bacillati</taxon>
        <taxon>Bacillota</taxon>
        <taxon>Bacilli</taxon>
        <taxon>Bacillales</taxon>
        <taxon>Bacillaceae</taxon>
        <taxon>Pseudogracilibacillus</taxon>
    </lineage>
</organism>
<name>A0A9D1PJV1_9BACI</name>
<feature type="domain" description="IDEAL" evidence="1">
    <location>
        <begin position="117"/>
        <end position="150"/>
    </location>
</feature>